<keyword evidence="6 10" id="KW-0333">Golgi apparatus</keyword>
<dbReference type="InterPro" id="IPR002553">
    <property type="entry name" value="Clathrin/coatomer_adapt-like_N"/>
</dbReference>
<dbReference type="Pfam" id="PF01602">
    <property type="entry name" value="Adaptin_N"/>
    <property type="match status" value="1"/>
</dbReference>
<dbReference type="InterPro" id="IPR008153">
    <property type="entry name" value="GAE_dom"/>
</dbReference>
<dbReference type="GeneTree" id="ENSGT00950000182838"/>
<dbReference type="SUPFAM" id="SSF49348">
    <property type="entry name" value="Clathrin adaptor appendage domain"/>
    <property type="match status" value="1"/>
</dbReference>
<dbReference type="InterPro" id="IPR017107">
    <property type="entry name" value="AP1_complex_gsu"/>
</dbReference>
<evidence type="ECO:0000256" key="9">
    <source>
        <dbReference type="ARBA" id="ARBA00029433"/>
    </source>
</evidence>
<dbReference type="InterPro" id="IPR008152">
    <property type="entry name" value="Clathrin_a/b/g-adaptin_app_Ig"/>
</dbReference>
<dbReference type="GeneID" id="100124756"/>
<comment type="subcellular location">
    <subcellularLocation>
        <location evidence="1">Cytoplasmic vesicle membrane</location>
    </subcellularLocation>
    <subcellularLocation>
        <location evidence="9">Endomembrane system</location>
        <topology evidence="9">Peripheral membrane protein</topology>
        <orientation evidence="9">Cytoplasmic side</orientation>
    </subcellularLocation>
    <subcellularLocation>
        <location evidence="2">Golgi apparatus</location>
    </subcellularLocation>
</comment>
<dbReference type="SMART" id="SM00809">
    <property type="entry name" value="Alpha_adaptinC2"/>
    <property type="match status" value="1"/>
</dbReference>
<dbReference type="InterPro" id="IPR050840">
    <property type="entry name" value="Adaptor_Complx_Large_Subunit"/>
</dbReference>
<dbReference type="FunFam" id="1.25.10.10:FF:000030">
    <property type="entry name" value="AP-1 complex subunit gamma"/>
    <property type="match status" value="1"/>
</dbReference>
<proteinExistence type="inferred from homology"/>
<dbReference type="Bgee" id="ENSXETG00000022564">
    <property type="expression patterns" value="Expressed in testis and 9 other cell types or tissues"/>
</dbReference>
<reference evidence="12" key="1">
    <citation type="journal article" date="2010" name="Science">
        <title>The genome of the Western clawed frog Xenopus tropicalis.</title>
        <authorList>
            <person name="Hellsten U."/>
            <person name="Harland R.M."/>
            <person name="Gilchrist M.J."/>
            <person name="Hendrix D."/>
            <person name="Jurka J."/>
            <person name="Kapitonov V."/>
            <person name="Ovcharenko I."/>
            <person name="Putnam N.H."/>
            <person name="Shu S."/>
            <person name="Taher L."/>
            <person name="Blitz I.L."/>
            <person name="Blumberg B."/>
            <person name="Dichmann D.S."/>
            <person name="Dubchak I."/>
            <person name="Amaya E."/>
            <person name="Detter J.C."/>
            <person name="Fletcher R."/>
            <person name="Gerhard D.S."/>
            <person name="Goodstein D."/>
            <person name="Graves T."/>
            <person name="Grigoriev I.V."/>
            <person name="Grimwood J."/>
            <person name="Kawashima T."/>
            <person name="Lindquist E."/>
            <person name="Lucas S.M."/>
            <person name="Mead P.E."/>
            <person name="Mitros T."/>
            <person name="Ogino H."/>
            <person name="Ohta Y."/>
            <person name="Poliakov A.V."/>
            <person name="Pollet N."/>
            <person name="Robert J."/>
            <person name="Salamov A."/>
            <person name="Sater A.K."/>
            <person name="Schmutz J."/>
            <person name="Terry A."/>
            <person name="Vize P.D."/>
            <person name="Warren W.C."/>
            <person name="Wells D."/>
            <person name="Wills A."/>
            <person name="Wilson R.K."/>
            <person name="Zimmerman L.B."/>
            <person name="Zorn A.M."/>
            <person name="Grainger R."/>
            <person name="Grammer T."/>
            <person name="Khokha M.K."/>
            <person name="Richardson P.M."/>
            <person name="Rokhsar D.S."/>
        </authorList>
    </citation>
    <scope>NUCLEOTIDE SEQUENCE [LARGE SCALE GENOMIC DNA]</scope>
    <source>
        <strain evidence="12">Nigerian</strain>
    </source>
</reference>
<evidence type="ECO:0000256" key="2">
    <source>
        <dbReference type="ARBA" id="ARBA00004555"/>
    </source>
</evidence>
<dbReference type="InterPro" id="IPR016024">
    <property type="entry name" value="ARM-type_fold"/>
</dbReference>
<evidence type="ECO:0000313" key="12">
    <source>
        <dbReference type="Ensembl" id="ENSXETP00000048843"/>
    </source>
</evidence>
<feature type="domain" description="GAE" evidence="11">
    <location>
        <begin position="717"/>
        <end position="832"/>
    </location>
</feature>
<dbReference type="OrthoDB" id="28053at2759"/>
<dbReference type="Gene3D" id="1.25.10.10">
    <property type="entry name" value="Leucine-rich Repeat Variant"/>
    <property type="match status" value="1"/>
</dbReference>
<evidence type="ECO:0000256" key="10">
    <source>
        <dbReference type="PIRNR" id="PIRNR037094"/>
    </source>
</evidence>
<dbReference type="ExpressionAtlas" id="F7ANF1">
    <property type="expression patterns" value="differential"/>
</dbReference>
<dbReference type="GO" id="GO:0016192">
    <property type="term" value="P:vesicle-mediated transport"/>
    <property type="evidence" value="ECO:0007669"/>
    <property type="project" value="InterPro"/>
</dbReference>
<gene>
    <name evidence="12" type="primary">ap1g2</name>
</gene>
<dbReference type="Ensembl" id="ENSXETT00000048843">
    <property type="protein sequence ID" value="ENSXETP00000048843"/>
    <property type="gene ID" value="ENSXETG00000022564"/>
</dbReference>
<dbReference type="InterPro" id="IPR011989">
    <property type="entry name" value="ARM-like"/>
</dbReference>
<dbReference type="CTD" id="8906"/>
<reference evidence="12" key="2">
    <citation type="submission" date="2011-06" db="UniProtKB">
        <authorList>
            <consortium name="Ensembl"/>
        </authorList>
    </citation>
    <scope>IDENTIFICATION</scope>
</reference>
<organism evidence="12">
    <name type="scientific">Xenopus tropicalis</name>
    <name type="common">Western clawed frog</name>
    <name type="synonym">Silurana tropicalis</name>
    <dbReference type="NCBI Taxonomy" id="8364"/>
    <lineage>
        <taxon>Eukaryota</taxon>
        <taxon>Metazoa</taxon>
        <taxon>Chordata</taxon>
        <taxon>Craniata</taxon>
        <taxon>Vertebrata</taxon>
        <taxon>Euteleostomi</taxon>
        <taxon>Amphibia</taxon>
        <taxon>Batrachia</taxon>
        <taxon>Anura</taxon>
        <taxon>Pipoidea</taxon>
        <taxon>Pipidae</taxon>
        <taxon>Xenopodinae</taxon>
        <taxon>Xenopus</taxon>
        <taxon>Silurana</taxon>
    </lineage>
</organism>
<name>F7ANF1_XENTR</name>
<sequence>MSSSTLYMTRPPSFYLAMVSSNHCIKARKARELADLCVPSCAPLAADFFTMGPPLKLHELIRAIRSVKTQNEEREVIQRECADIRSSFRDEDSLYRGRSLAKLLYVHMLGYPAHFGQMECLKLIASSKFTDKRIGYLGAMMLLDERQDAHLLITNSMKRDLEHSSPVVQGLALCTLACLGSTEMCRDLAGEVEHLLQNSTGHVKKKAVLCAVHIIRKVPELVEMFVPVSEELLGEKRHGVLYGAVLLVTEICRRQPEACKRFRKLLPLLLQKLRQVMSGYSPDHVVSGVTDPFLQVRLLRLLKILGQNDESVCDAMSDLLAQVSTCTDTQSNAGNSVLYETVLTIVDTKSASGLRVLAVNILGRFLLSSDKNIRYVALTSLNRLVQSDYAAVQRHRGTIVECLRQTDTSLNKKALELCFALVNETNILPMMKELQRFLQTCPLELKQQCTSGIFLCAERFSPSTRWHIDTIMGTLVTAGESVRDDAVSHLIHLISGASELHGYIVHRLFLAVSKDIGQQPLVQVAAWCIGEYGELLISGSSEEPVKVTEDDVLDVLEGILQSHISLPNTRAYTLTAIMKLSTRFTRCVDRIRRVVSIYSSCHDVELQQRAVEYNALFKKYDHMRSAILEKMPLSEKSATEENETAIPELSEATERSPLDNSQINFAQPESQVTDLLGLLEVSTDMTMNTSSTAGPPLPQNVTSGSSLLDLLDEPVNHEMPPLVVYSKDGLQVEFSFMRPPSNPALLVITSSATNSSSITITDFQLQAAVPKSIQIQLQGPSGSLVPASDGGSVTQCIRVLNPQKVPLKMRLRFSFLQNGNTVQEMCEISNFPFGTWQ</sequence>
<dbReference type="PIRSF" id="PIRSF037094">
    <property type="entry name" value="AP1_complex_gamma"/>
    <property type="match status" value="1"/>
</dbReference>
<dbReference type="Pfam" id="PF02883">
    <property type="entry name" value="Alpha_adaptinC2"/>
    <property type="match status" value="1"/>
</dbReference>
<dbReference type="GO" id="GO:0006886">
    <property type="term" value="P:intracellular protein transport"/>
    <property type="evidence" value="ECO:0007669"/>
    <property type="project" value="UniProtKB-UniRule"/>
</dbReference>
<evidence type="ECO:0000256" key="5">
    <source>
        <dbReference type="ARBA" id="ARBA00022927"/>
    </source>
</evidence>
<evidence type="ECO:0000259" key="11">
    <source>
        <dbReference type="PROSITE" id="PS50180"/>
    </source>
</evidence>
<dbReference type="RefSeq" id="XP_012817266.2">
    <property type="nucleotide sequence ID" value="XM_012961812.3"/>
</dbReference>
<dbReference type="InterPro" id="IPR013041">
    <property type="entry name" value="Clathrin_app_Ig-like_sf"/>
</dbReference>
<dbReference type="PANTHER" id="PTHR22780">
    <property type="entry name" value="ADAPTIN, ALPHA/GAMMA/EPSILON"/>
    <property type="match status" value="1"/>
</dbReference>
<dbReference type="Gene3D" id="2.60.40.1230">
    <property type="match status" value="1"/>
</dbReference>
<keyword evidence="7 10" id="KW-0472">Membrane</keyword>
<dbReference type="SUPFAM" id="SSF48371">
    <property type="entry name" value="ARM repeat"/>
    <property type="match status" value="1"/>
</dbReference>
<keyword evidence="4 10" id="KW-0813">Transport</keyword>
<protein>
    <recommendedName>
        <fullName evidence="10">AP-1 complex subunit gamma</fullName>
    </recommendedName>
</protein>
<evidence type="ECO:0000256" key="6">
    <source>
        <dbReference type="ARBA" id="ARBA00023034"/>
    </source>
</evidence>
<evidence type="ECO:0000256" key="8">
    <source>
        <dbReference type="ARBA" id="ARBA00023329"/>
    </source>
</evidence>
<evidence type="ECO:0000256" key="3">
    <source>
        <dbReference type="ARBA" id="ARBA00006613"/>
    </source>
</evidence>
<comment type="similarity">
    <text evidence="3 10">Belongs to the adaptor complexes large subunit family.</text>
</comment>
<dbReference type="AlphaFoldDB" id="F7ANF1"/>
<dbReference type="GO" id="GO:0030121">
    <property type="term" value="C:AP-1 adaptor complex"/>
    <property type="evidence" value="ECO:0007669"/>
    <property type="project" value="InterPro"/>
</dbReference>
<keyword evidence="5 10" id="KW-0653">Protein transport</keyword>
<dbReference type="InParanoid" id="F7ANF1"/>
<evidence type="ECO:0000256" key="4">
    <source>
        <dbReference type="ARBA" id="ARBA00022448"/>
    </source>
</evidence>
<evidence type="ECO:0000256" key="7">
    <source>
        <dbReference type="ARBA" id="ARBA00023136"/>
    </source>
</evidence>
<evidence type="ECO:0000256" key="1">
    <source>
        <dbReference type="ARBA" id="ARBA00004156"/>
    </source>
</evidence>
<accession>F7ANF1</accession>
<dbReference type="PROSITE" id="PS50180">
    <property type="entry name" value="GAE"/>
    <property type="match status" value="1"/>
</dbReference>
<keyword evidence="8 10" id="KW-0968">Cytoplasmic vesicle</keyword>